<evidence type="ECO:0000259" key="1">
    <source>
        <dbReference type="Pfam" id="PF01755"/>
    </source>
</evidence>
<evidence type="ECO:0000313" key="2">
    <source>
        <dbReference type="EMBL" id="QHT92771.1"/>
    </source>
</evidence>
<reference evidence="2" key="1">
    <citation type="journal article" date="2020" name="Nature">
        <title>Giant virus diversity and host interactions through global metagenomics.</title>
        <authorList>
            <person name="Schulz F."/>
            <person name="Roux S."/>
            <person name="Paez-Espino D."/>
            <person name="Jungbluth S."/>
            <person name="Walsh D.A."/>
            <person name="Denef V.J."/>
            <person name="McMahon K.D."/>
            <person name="Konstantinidis K.T."/>
            <person name="Eloe-Fadrosh E.A."/>
            <person name="Kyrpides N.C."/>
            <person name="Woyke T."/>
        </authorList>
    </citation>
    <scope>NUCLEOTIDE SEQUENCE</scope>
    <source>
        <strain evidence="2">GVMAG-M-3300023184-89</strain>
    </source>
</reference>
<feature type="domain" description="Glycosyl transferase family 25" evidence="1">
    <location>
        <begin position="48"/>
        <end position="130"/>
    </location>
</feature>
<dbReference type="InterPro" id="IPR002654">
    <property type="entry name" value="Glyco_trans_25"/>
</dbReference>
<dbReference type="Pfam" id="PF01755">
    <property type="entry name" value="Glyco_transf_25"/>
    <property type="match status" value="1"/>
</dbReference>
<sequence>MSVNCIADITNIVYINLDSRSDRRIHIEQQLKLVGLNKYERFKAIKTTNGAIGCSMSHLKCLENAREKALSHLLICEDDTLFSDPTLFKKQFNNFLTNHKQTSWDMVLLAGNNVQPYTKIDDTCIKVSHCQTTTAYLVNGRYFTTLIENIREGLRKLMNNQNSASLYAIDKYWLSLQKRDRWYLIIPLTVIQKEGYSDIEKKHVNYSNLMTNVNKALLADVDTSKFNMRNIIYK</sequence>
<organism evidence="2">
    <name type="scientific">viral metagenome</name>
    <dbReference type="NCBI Taxonomy" id="1070528"/>
    <lineage>
        <taxon>unclassified sequences</taxon>
        <taxon>metagenomes</taxon>
        <taxon>organismal metagenomes</taxon>
    </lineage>
</organism>
<proteinExistence type="predicted"/>
<protein>
    <recommendedName>
        <fullName evidence="1">Glycosyl transferase family 25 domain-containing protein</fullName>
    </recommendedName>
</protein>
<accession>A0A6C0IHR0</accession>
<dbReference type="CDD" id="cd06532">
    <property type="entry name" value="Glyco_transf_25"/>
    <property type="match status" value="1"/>
</dbReference>
<name>A0A6C0IHR0_9ZZZZ</name>
<dbReference type="EMBL" id="MN740194">
    <property type="protein sequence ID" value="QHT92771.1"/>
    <property type="molecule type" value="Genomic_DNA"/>
</dbReference>
<dbReference type="AlphaFoldDB" id="A0A6C0IHR0"/>